<dbReference type="EMBL" id="BAABGY010000007">
    <property type="protein sequence ID" value="GAA4330476.1"/>
    <property type="molecule type" value="Genomic_DNA"/>
</dbReference>
<dbReference type="InterPro" id="IPR029058">
    <property type="entry name" value="AB_hydrolase_fold"/>
</dbReference>
<dbReference type="PANTHER" id="PTHR22946:SF0">
    <property type="entry name" value="DIENELACTONE HYDROLASE DOMAIN-CONTAINING PROTEIN"/>
    <property type="match status" value="1"/>
</dbReference>
<keyword evidence="3" id="KW-1185">Reference proteome</keyword>
<evidence type="ECO:0000313" key="3">
    <source>
        <dbReference type="Proteomes" id="UP001501725"/>
    </source>
</evidence>
<keyword evidence="2" id="KW-0378">Hydrolase</keyword>
<dbReference type="InterPro" id="IPR050261">
    <property type="entry name" value="FrsA_esterase"/>
</dbReference>
<dbReference type="SUPFAM" id="SSF53474">
    <property type="entry name" value="alpha/beta-Hydrolases"/>
    <property type="match status" value="1"/>
</dbReference>
<comment type="caution">
    <text evidence="2">The sequence shown here is derived from an EMBL/GenBank/DDBJ whole genome shotgun (WGS) entry which is preliminary data.</text>
</comment>
<evidence type="ECO:0000259" key="1">
    <source>
        <dbReference type="Pfam" id="PF01738"/>
    </source>
</evidence>
<evidence type="ECO:0000313" key="2">
    <source>
        <dbReference type="EMBL" id="GAA4330476.1"/>
    </source>
</evidence>
<sequence length="284" mass="30119">MKTIFRIGTGCLLAAPLFLSCSGSDRSTGEGATTSSSAARPAAIREEAVTITAYRATLQCFLYTDSANKSPRPAVIVIPEWWGLNDYAKGRARQLAGLGYTALALDMYGNGQVAADPKAAIALATPFYTDPAKGSGRLAAALEYLKGRPETDTARTGAMGYCFGGTMALLGARSGLPFAGVVSFHGDFPEGPWPRDAYRGNVLICHGAADSMVSRASFEAFGRKLDSAAVRHTDRSYPNSTHAFTNPDATATGARFGLPIRYNGAADTASWTDMQAFWRSVFGR</sequence>
<dbReference type="RefSeq" id="WP_345255723.1">
    <property type="nucleotide sequence ID" value="NZ_BAABGY010000007.1"/>
</dbReference>
<feature type="domain" description="Dienelactone hydrolase" evidence="1">
    <location>
        <begin position="67"/>
        <end position="280"/>
    </location>
</feature>
<organism evidence="2 3">
    <name type="scientific">Flaviaesturariibacter amylovorans</name>
    <dbReference type="NCBI Taxonomy" id="1084520"/>
    <lineage>
        <taxon>Bacteria</taxon>
        <taxon>Pseudomonadati</taxon>
        <taxon>Bacteroidota</taxon>
        <taxon>Chitinophagia</taxon>
        <taxon>Chitinophagales</taxon>
        <taxon>Chitinophagaceae</taxon>
        <taxon>Flaviaestuariibacter</taxon>
    </lineage>
</organism>
<dbReference type="PANTHER" id="PTHR22946">
    <property type="entry name" value="DIENELACTONE HYDROLASE DOMAIN-CONTAINING PROTEIN-RELATED"/>
    <property type="match status" value="1"/>
</dbReference>
<gene>
    <name evidence="2" type="ORF">GCM10023184_21650</name>
</gene>
<name>A0ABP8GVA9_9BACT</name>
<dbReference type="Proteomes" id="UP001501725">
    <property type="component" value="Unassembled WGS sequence"/>
</dbReference>
<dbReference type="PROSITE" id="PS51257">
    <property type="entry name" value="PROKAR_LIPOPROTEIN"/>
    <property type="match status" value="1"/>
</dbReference>
<proteinExistence type="predicted"/>
<reference evidence="3" key="1">
    <citation type="journal article" date="2019" name="Int. J. Syst. Evol. Microbiol.">
        <title>The Global Catalogue of Microorganisms (GCM) 10K type strain sequencing project: providing services to taxonomists for standard genome sequencing and annotation.</title>
        <authorList>
            <consortium name="The Broad Institute Genomics Platform"/>
            <consortium name="The Broad Institute Genome Sequencing Center for Infectious Disease"/>
            <person name="Wu L."/>
            <person name="Ma J."/>
        </authorList>
    </citation>
    <scope>NUCLEOTIDE SEQUENCE [LARGE SCALE GENOMIC DNA]</scope>
    <source>
        <strain evidence="3">JCM 17919</strain>
    </source>
</reference>
<dbReference type="GO" id="GO:0016787">
    <property type="term" value="F:hydrolase activity"/>
    <property type="evidence" value="ECO:0007669"/>
    <property type="project" value="UniProtKB-KW"/>
</dbReference>
<dbReference type="Gene3D" id="3.40.50.1820">
    <property type="entry name" value="alpha/beta hydrolase"/>
    <property type="match status" value="1"/>
</dbReference>
<accession>A0ABP8GVA9</accession>
<dbReference type="InterPro" id="IPR002925">
    <property type="entry name" value="Dienelactn_hydro"/>
</dbReference>
<dbReference type="Pfam" id="PF01738">
    <property type="entry name" value="DLH"/>
    <property type="match status" value="1"/>
</dbReference>
<protein>
    <submittedName>
        <fullName evidence="2">Dienelactone hydrolase family protein</fullName>
    </submittedName>
</protein>